<gene>
    <name evidence="1" type="ORF">SFH28_03800</name>
</gene>
<protein>
    <submittedName>
        <fullName evidence="1">Type II toxin-antitoxin system RelE/ParE family toxin</fullName>
    </submittedName>
</protein>
<organism evidence="1">
    <name type="scientific">Streptococcus anginosus</name>
    <dbReference type="NCBI Taxonomy" id="1328"/>
    <lineage>
        <taxon>Bacteria</taxon>
        <taxon>Bacillati</taxon>
        <taxon>Bacillota</taxon>
        <taxon>Bacilli</taxon>
        <taxon>Lactobacillales</taxon>
        <taxon>Streptococcaceae</taxon>
        <taxon>Streptococcus</taxon>
        <taxon>Streptococcus anginosus group</taxon>
    </lineage>
</organism>
<dbReference type="InterPro" id="IPR009241">
    <property type="entry name" value="HigB-like"/>
</dbReference>
<accession>A0AAP6BNC5</accession>
<dbReference type="RefSeq" id="WP_003023734.1">
    <property type="nucleotide sequence ID" value="NZ_CABKPH010000001.1"/>
</dbReference>
<dbReference type="Pfam" id="PF05973">
    <property type="entry name" value="Gp49"/>
    <property type="match status" value="1"/>
</dbReference>
<proteinExistence type="predicted"/>
<name>A0AAP6BNC5_STRAP</name>
<dbReference type="AlphaFoldDB" id="A0AAP6BNC5"/>
<sequence>MHNIYFYKDKNGNEPVLDYMRELASKKGKDSRIKLNKINDYIELLSQRGTRAGEPYIKHLDAEIWELRPLRDRILFVAWIDGNFVLLHHFMKKTQKTPKREIEQAKRELRDLKERGLYNEK</sequence>
<dbReference type="EMBL" id="JAWWVP010000003">
    <property type="protein sequence ID" value="MDX5039985.1"/>
    <property type="molecule type" value="Genomic_DNA"/>
</dbReference>
<evidence type="ECO:0000313" key="1">
    <source>
        <dbReference type="EMBL" id="MDX5039985.1"/>
    </source>
</evidence>
<comment type="caution">
    <text evidence="1">The sequence shown here is derived from an EMBL/GenBank/DDBJ whole genome shotgun (WGS) entry which is preliminary data.</text>
</comment>
<reference evidence="1" key="1">
    <citation type="submission" date="2023-11" db="EMBL/GenBank/DDBJ databases">
        <title>Streptococcus anginosus urogential strains.</title>
        <authorList>
            <person name="Appleberry H."/>
            <person name="Garcia-Israel J."/>
            <person name="Wolfe A."/>
            <person name="Putonti C."/>
        </authorList>
    </citation>
    <scope>NUCLEOTIDE SEQUENCE</scope>
    <source>
        <strain evidence="1">UMB1758</strain>
    </source>
</reference>